<evidence type="ECO:0000259" key="8">
    <source>
        <dbReference type="Pfam" id="PF03906"/>
    </source>
</evidence>
<dbReference type="Pfam" id="PF03906">
    <property type="entry name" value="Phage_T7_tail"/>
    <property type="match status" value="1"/>
</dbReference>
<evidence type="ECO:0000313" key="10">
    <source>
        <dbReference type="Proteomes" id="UP001299972"/>
    </source>
</evidence>
<evidence type="ECO:0000256" key="1">
    <source>
        <dbReference type="ARBA" id="ARBA00004328"/>
    </source>
</evidence>
<dbReference type="Proteomes" id="UP001299972">
    <property type="component" value="Segment"/>
</dbReference>
<comment type="subcellular location">
    <subcellularLocation>
        <location evidence="1">Virion</location>
    </subcellularLocation>
</comment>
<organism evidence="9 10">
    <name type="scientific">Pectobacterium phage vB_PcaP_P15_PC2B6</name>
    <dbReference type="NCBI Taxonomy" id="2968434"/>
    <lineage>
        <taxon>Viruses</taxon>
        <taxon>Duplodnaviria</taxon>
        <taxon>Heunggongvirae</taxon>
        <taxon>Uroviricota</taxon>
        <taxon>Caudoviricetes</taxon>
        <taxon>Autographivirales</taxon>
        <taxon>Autotranscriptaviridae</taxon>
        <taxon>Studiervirinae</taxon>
        <taxon>Unyawovirus</taxon>
        <taxon>Unyawovirus PC2B6</taxon>
    </lineage>
</organism>
<evidence type="ECO:0000256" key="4">
    <source>
        <dbReference type="ARBA" id="ARBA00022804"/>
    </source>
</evidence>
<dbReference type="GO" id="GO:0098671">
    <property type="term" value="P:adhesion receptor-mediated virion attachment to host cell"/>
    <property type="evidence" value="ECO:0007669"/>
    <property type="project" value="UniProtKB-KW"/>
</dbReference>
<proteinExistence type="predicted"/>
<gene>
    <name evidence="9" type="ORF">CPT_P15_044</name>
</gene>
<keyword evidence="5" id="KW-0946">Virion</keyword>
<keyword evidence="7" id="KW-1160">Virus entry into host cell</keyword>
<reference evidence="9 10" key="1">
    <citation type="submission" date="2022-07" db="EMBL/GenBank/DDBJ databases">
        <title>T7-like phage vB_PcaP_P15_PC2B6 infecting Pectobacterium carotovorum is a new member of the genus Unyawovirus.</title>
        <authorList>
            <person name="Naligama K.N."/>
            <person name="Halmillawewa A.P."/>
        </authorList>
    </citation>
    <scope>NUCLEOTIDE SEQUENCE [LARGE SCALE GENOMIC DNA]</scope>
</reference>
<dbReference type="InterPro" id="IPR005604">
    <property type="entry name" value="Phage_T7_tail_fibre-like_N"/>
</dbReference>
<keyword evidence="6" id="KW-1233">Viral attachment to host adhesion receptor</keyword>
<evidence type="ECO:0000256" key="2">
    <source>
        <dbReference type="ARBA" id="ARBA00022581"/>
    </source>
</evidence>
<dbReference type="GO" id="GO:0046718">
    <property type="term" value="P:symbiont entry into host cell"/>
    <property type="evidence" value="ECO:0007669"/>
    <property type="project" value="UniProtKB-KW"/>
</dbReference>
<feature type="domain" description="Bacteriophage T7 tail fibre protein-like N-terminal" evidence="8">
    <location>
        <begin position="1"/>
        <end position="131"/>
    </location>
</feature>
<evidence type="ECO:0000256" key="5">
    <source>
        <dbReference type="ARBA" id="ARBA00022844"/>
    </source>
</evidence>
<evidence type="ECO:0000256" key="7">
    <source>
        <dbReference type="ARBA" id="ARBA00023296"/>
    </source>
</evidence>
<dbReference type="EMBL" id="ON995367">
    <property type="protein sequence ID" value="UUG66323.1"/>
    <property type="molecule type" value="Genomic_DNA"/>
</dbReference>
<keyword evidence="4" id="KW-1161">Viral attachment to host cell</keyword>
<sequence>MATNIRTVITYALDGSKTDFTIPFEYLARKFVVVTLIGVDRRELVLTTDYRFATKTVISTTIAWGAAQGYTSIEIRRFTSATERLVDFTDGSILRAYDLNVSQLQTIHVAEEARDMTAETIGVNNDGNLDARGRRIVNVADAVDSGDAINLGQVLQQNQHAWQARDEALGFRNEAEGSRNVATDRANVATQQAAVATDRANVATHRAADAEYQANRAAQMNSEASFWNSLARRWASEEPNVVVENGLYSARHYSISAAAFRDSALSSASLATSEANRSRAEADRAKTEADKLGNWNALAGTVDSVNGVNVAWKGIISAPSVRATSNAGYIFMEPNANNPALTPIITFKGFRGNPDANTMWIGGDTGDSGAAMAHGIFSVNAGQHFQFNIDGSTEMSSMGGGTSIHLGATSDPTIKLSAAGGRVKVEAPLDVDQSLTASDIELGRNGGLPFIDFHTIGTPHVDYDVRLSASAIGAGGVISGGAFSVEAARSNFTGDVNTGGSVNAQGVVYAGGGSSGLQGDGNVSGAAWEGVGLKGYIDKRVKQSAPSSTLRKLWDRSIGTFNNAFDSAGYPLPADSARPLMVRPWSSGQSYTFSEPLWGKQLFSIHNDNFEGLNSGQSQFNYCRAWHVIPRMAGVTAVADDGRVATFTSFEMQIGSAWWHLVLSADGRTLALVSAETIARPLYALYVADIP</sequence>
<keyword evidence="10" id="KW-1185">Reference proteome</keyword>
<dbReference type="GO" id="GO:0098015">
    <property type="term" value="C:virus tail"/>
    <property type="evidence" value="ECO:0007669"/>
    <property type="project" value="UniProtKB-KW"/>
</dbReference>
<evidence type="ECO:0000313" key="9">
    <source>
        <dbReference type="EMBL" id="UUG66323.1"/>
    </source>
</evidence>
<name>A0AAX3BPJ5_9CAUD</name>
<accession>A0AAX3BPJ5</accession>
<protein>
    <submittedName>
        <fullName evidence="9">Tail fiber protein</fullName>
    </submittedName>
</protein>
<evidence type="ECO:0000256" key="6">
    <source>
        <dbReference type="ARBA" id="ARBA00023165"/>
    </source>
</evidence>
<keyword evidence="2" id="KW-0945">Host-virus interaction</keyword>
<keyword evidence="3" id="KW-1227">Viral tail protein</keyword>
<evidence type="ECO:0000256" key="3">
    <source>
        <dbReference type="ARBA" id="ARBA00022732"/>
    </source>
</evidence>